<dbReference type="GO" id="GO:0008194">
    <property type="term" value="F:UDP-glycosyltransferase activity"/>
    <property type="evidence" value="ECO:0007669"/>
    <property type="project" value="InterPro"/>
</dbReference>
<dbReference type="PANTHER" id="PTHR48050">
    <property type="entry name" value="STEROL 3-BETA-GLUCOSYLTRANSFERASE"/>
    <property type="match status" value="1"/>
</dbReference>
<keyword evidence="3" id="KW-0808">Transferase</keyword>
<proteinExistence type="predicted"/>
<name>A0A840N5M0_9PSEU</name>
<dbReference type="CDD" id="cd03784">
    <property type="entry name" value="GT1_Gtf-like"/>
    <property type="match status" value="1"/>
</dbReference>
<dbReference type="FunFam" id="3.40.50.2000:FF:000072">
    <property type="entry name" value="Glycosyl transferase"/>
    <property type="match status" value="1"/>
</dbReference>
<gene>
    <name evidence="3" type="ORF">BJ969_000404</name>
</gene>
<dbReference type="InterPro" id="IPR010610">
    <property type="entry name" value="EryCIII-like_C"/>
</dbReference>
<accession>A0A840N5M0</accession>
<evidence type="ECO:0000313" key="3">
    <source>
        <dbReference type="EMBL" id="MBB5067316.1"/>
    </source>
</evidence>
<feature type="domain" description="Erythromycin biosynthesis protein CIII-like C-terminal" evidence="2">
    <location>
        <begin position="219"/>
        <end position="359"/>
    </location>
</feature>
<dbReference type="InterPro" id="IPR050426">
    <property type="entry name" value="Glycosyltransferase_28"/>
</dbReference>
<dbReference type="Gene3D" id="3.40.50.2000">
    <property type="entry name" value="Glycogen Phosphorylase B"/>
    <property type="match status" value="2"/>
</dbReference>
<evidence type="ECO:0000256" key="1">
    <source>
        <dbReference type="ARBA" id="ARBA00023194"/>
    </source>
</evidence>
<evidence type="ECO:0000313" key="4">
    <source>
        <dbReference type="Proteomes" id="UP000580474"/>
    </source>
</evidence>
<comment type="caution">
    <text evidence="3">The sequence shown here is derived from an EMBL/GenBank/DDBJ whole genome shotgun (WGS) entry which is preliminary data.</text>
</comment>
<evidence type="ECO:0000259" key="2">
    <source>
        <dbReference type="Pfam" id="PF06722"/>
    </source>
</evidence>
<keyword evidence="1" id="KW-0045">Antibiotic biosynthesis</keyword>
<dbReference type="InterPro" id="IPR002213">
    <property type="entry name" value="UDP_glucos_trans"/>
</dbReference>
<dbReference type="RefSeq" id="WP_246456658.1">
    <property type="nucleotide sequence ID" value="NZ_JACHIV010000001.1"/>
</dbReference>
<dbReference type="SUPFAM" id="SSF53756">
    <property type="entry name" value="UDP-Glycosyltransferase/glycogen phosphorylase"/>
    <property type="match status" value="1"/>
</dbReference>
<protein>
    <submittedName>
        <fullName evidence="3">UDP:flavonoid glycosyltransferase YjiC (YdhE family)</fullName>
    </submittedName>
</protein>
<keyword evidence="4" id="KW-1185">Reference proteome</keyword>
<dbReference type="GO" id="GO:0016758">
    <property type="term" value="F:hexosyltransferase activity"/>
    <property type="evidence" value="ECO:0007669"/>
    <property type="project" value="UniProtKB-ARBA"/>
</dbReference>
<dbReference type="EMBL" id="JACHIV010000001">
    <property type="protein sequence ID" value="MBB5067316.1"/>
    <property type="molecule type" value="Genomic_DNA"/>
</dbReference>
<dbReference type="AlphaFoldDB" id="A0A840N5M0"/>
<organism evidence="3 4">
    <name type="scientific">Saccharopolyspora gloriosae</name>
    <dbReference type="NCBI Taxonomy" id="455344"/>
    <lineage>
        <taxon>Bacteria</taxon>
        <taxon>Bacillati</taxon>
        <taxon>Actinomycetota</taxon>
        <taxon>Actinomycetes</taxon>
        <taxon>Pseudonocardiales</taxon>
        <taxon>Pseudonocardiaceae</taxon>
        <taxon>Saccharopolyspora</taxon>
    </lineage>
</organism>
<sequence>MARAARAHGHEVLFATGAQFEPTLSGLGLRTEAVGVPIGAGFAAASGNSPTRPEPGSDEWLSLVVRVFGAELPRSYAADLLPVLEGFTPDLVVHEAGNHGAALAARHAGIPGVCHGFGKQNPAHFPGFDAALRGIADEFGIALPAGDLRTVGNPYLDIFPASLQDAEFLAAVDRTPLRPVPFAGGGELPPQAVGPRTRPLVYLTLGTGFGDPAVLRAAIGGLATLDVDVIVAAGPSVAADALGGLPANVSVHEWVPQAELLDHVDLVVHHGGSGTTLAALGAGLPQLVLPQGADQFGNAETISSAGAGAQLLGAEVTAEAVHDAARALLADEKPREVAERVAAEIAAMPSPEEIAARLADFT</sequence>
<reference evidence="3 4" key="1">
    <citation type="submission" date="2020-08" db="EMBL/GenBank/DDBJ databases">
        <title>Sequencing the genomes of 1000 actinobacteria strains.</title>
        <authorList>
            <person name="Klenk H.-P."/>
        </authorList>
    </citation>
    <scope>NUCLEOTIDE SEQUENCE [LARGE SCALE GENOMIC DNA]</scope>
    <source>
        <strain evidence="3 4">DSM 45582</strain>
    </source>
</reference>
<dbReference type="Proteomes" id="UP000580474">
    <property type="component" value="Unassembled WGS sequence"/>
</dbReference>
<dbReference type="Pfam" id="PF06722">
    <property type="entry name" value="EryCIII-like_C"/>
    <property type="match status" value="1"/>
</dbReference>
<dbReference type="PANTHER" id="PTHR48050:SF13">
    <property type="entry name" value="STEROL 3-BETA-GLUCOSYLTRANSFERASE UGT80A2"/>
    <property type="match status" value="1"/>
</dbReference>
<dbReference type="GO" id="GO:0017000">
    <property type="term" value="P:antibiotic biosynthetic process"/>
    <property type="evidence" value="ECO:0007669"/>
    <property type="project" value="UniProtKB-KW"/>
</dbReference>